<feature type="transmembrane region" description="Helical" evidence="1">
    <location>
        <begin position="6"/>
        <end position="28"/>
    </location>
</feature>
<dbReference type="InterPro" id="IPR052336">
    <property type="entry name" value="MlaD_Phospholipid_Transporter"/>
</dbReference>
<evidence type="ECO:0000259" key="2">
    <source>
        <dbReference type="Pfam" id="PF02470"/>
    </source>
</evidence>
<feature type="domain" description="Mce/MlaD" evidence="2">
    <location>
        <begin position="38"/>
        <end position="115"/>
    </location>
</feature>
<reference evidence="3" key="1">
    <citation type="submission" date="2018-06" db="EMBL/GenBank/DDBJ databases">
        <authorList>
            <person name="Zhirakovskaya E."/>
        </authorList>
    </citation>
    <scope>NUCLEOTIDE SEQUENCE</scope>
</reference>
<dbReference type="EMBL" id="UOEH01000425">
    <property type="protein sequence ID" value="VAW04136.1"/>
    <property type="molecule type" value="Genomic_DNA"/>
</dbReference>
<sequence>MTRAGVFETLVGFIVIAAAVLFFAYAYGVSGKDFGADKYRIDAVFGRVDGITVGSEVRIAGVRVGKVINHDIDLATYEVNLGMTIDRNIPIPEDSIAKISSDGMLGGAYVATGPGASEEMLREGDKITITRGSVDLLNLAVQAFTSQTSNNKSGNSEPDPLGDM</sequence>
<organism evidence="3">
    <name type="scientific">hydrothermal vent metagenome</name>
    <dbReference type="NCBI Taxonomy" id="652676"/>
    <lineage>
        <taxon>unclassified sequences</taxon>
        <taxon>metagenomes</taxon>
        <taxon>ecological metagenomes</taxon>
    </lineage>
</organism>
<evidence type="ECO:0000313" key="3">
    <source>
        <dbReference type="EMBL" id="VAW04136.1"/>
    </source>
</evidence>
<protein>
    <recommendedName>
        <fullName evidence="2">Mce/MlaD domain-containing protein</fullName>
    </recommendedName>
</protein>
<name>A0A3B0TAW1_9ZZZZ</name>
<accession>A0A3B0TAW1</accession>
<dbReference type="AlphaFoldDB" id="A0A3B0TAW1"/>
<dbReference type="PANTHER" id="PTHR33371:SF4">
    <property type="entry name" value="INTERMEMBRANE PHOSPHOLIPID TRANSPORT SYSTEM BINDING PROTEIN MLAD"/>
    <property type="match status" value="1"/>
</dbReference>
<dbReference type="PANTHER" id="PTHR33371">
    <property type="entry name" value="INTERMEMBRANE PHOSPHOLIPID TRANSPORT SYSTEM BINDING PROTEIN MLAD-RELATED"/>
    <property type="match status" value="1"/>
</dbReference>
<keyword evidence="1" id="KW-0812">Transmembrane</keyword>
<keyword evidence="1" id="KW-0472">Membrane</keyword>
<gene>
    <name evidence="3" type="ORF">MNBD_ALPHA05-1704</name>
</gene>
<keyword evidence="1" id="KW-1133">Transmembrane helix</keyword>
<evidence type="ECO:0000256" key="1">
    <source>
        <dbReference type="SAM" id="Phobius"/>
    </source>
</evidence>
<proteinExistence type="predicted"/>
<dbReference type="InterPro" id="IPR003399">
    <property type="entry name" value="Mce/MlaD"/>
</dbReference>
<dbReference type="Pfam" id="PF02470">
    <property type="entry name" value="MlaD"/>
    <property type="match status" value="1"/>
</dbReference>